<name>A0A166Q5T6_9PEZI</name>
<protein>
    <submittedName>
        <fullName evidence="2">Uncharacterized protein</fullName>
    </submittedName>
</protein>
<comment type="caution">
    <text evidence="2">The sequence shown here is derived from an EMBL/GenBank/DDBJ whole genome shotgun (WGS) entry which is preliminary data.</text>
</comment>
<organism evidence="2 3">
    <name type="scientific">Colletotrichum tofieldiae</name>
    <dbReference type="NCBI Taxonomy" id="708197"/>
    <lineage>
        <taxon>Eukaryota</taxon>
        <taxon>Fungi</taxon>
        <taxon>Dikarya</taxon>
        <taxon>Ascomycota</taxon>
        <taxon>Pezizomycotina</taxon>
        <taxon>Sordariomycetes</taxon>
        <taxon>Hypocreomycetidae</taxon>
        <taxon>Glomerellales</taxon>
        <taxon>Glomerellaceae</taxon>
        <taxon>Colletotrichum</taxon>
        <taxon>Colletotrichum spaethianum species complex</taxon>
    </lineage>
</organism>
<keyword evidence="3" id="KW-1185">Reference proteome</keyword>
<feature type="region of interest" description="Disordered" evidence="1">
    <location>
        <begin position="1"/>
        <end position="44"/>
    </location>
</feature>
<proteinExistence type="predicted"/>
<dbReference type="Proteomes" id="UP000076552">
    <property type="component" value="Unassembled WGS sequence"/>
</dbReference>
<evidence type="ECO:0000256" key="1">
    <source>
        <dbReference type="SAM" id="MobiDB-lite"/>
    </source>
</evidence>
<evidence type="ECO:0000313" key="3">
    <source>
        <dbReference type="Proteomes" id="UP000076552"/>
    </source>
</evidence>
<accession>A0A166Q5T6</accession>
<evidence type="ECO:0000313" key="2">
    <source>
        <dbReference type="EMBL" id="KZL67541.1"/>
    </source>
</evidence>
<reference evidence="2 3" key="1">
    <citation type="submission" date="2015-06" db="EMBL/GenBank/DDBJ databases">
        <title>Survival trade-offs in plant roots during colonization by closely related pathogenic and mutualistic fungi.</title>
        <authorList>
            <person name="Hacquard S."/>
            <person name="Kracher B."/>
            <person name="Hiruma K."/>
            <person name="Weinman A."/>
            <person name="Muench P."/>
            <person name="Garrido Oter R."/>
            <person name="Ver Loren van Themaat E."/>
            <person name="Dallerey J.-F."/>
            <person name="Damm U."/>
            <person name="Henrissat B."/>
            <person name="Lespinet O."/>
            <person name="Thon M."/>
            <person name="Kemen E."/>
            <person name="McHardy A.C."/>
            <person name="Schulze-Lefert P."/>
            <person name="O'Connell R.J."/>
        </authorList>
    </citation>
    <scope>NUCLEOTIDE SEQUENCE [LARGE SCALE GENOMIC DNA]</scope>
    <source>
        <strain evidence="2 3">0861</strain>
    </source>
</reference>
<sequence length="144" mass="15083">MSAKNQVTPKNPLTPSDAKGSLGSFGLASPEPTPAVEDGRIEADRQRIAAAVHQLLEAPSASPGETKDNKVGGAPSDASAHLGEVALEIERILGCSDTSYAEILGVKPESTENENIAAWRHLGCLLHAKSTEHKDAANTFFNPS</sequence>
<dbReference type="STRING" id="708197.A0A166Q5T6"/>
<feature type="region of interest" description="Disordered" evidence="1">
    <location>
        <begin position="56"/>
        <end position="78"/>
    </location>
</feature>
<gene>
    <name evidence="2" type="ORF">CT0861_00346</name>
</gene>
<dbReference type="AlphaFoldDB" id="A0A166Q5T6"/>
<feature type="compositionally biased region" description="Polar residues" evidence="1">
    <location>
        <begin position="1"/>
        <end position="14"/>
    </location>
</feature>
<dbReference type="EMBL" id="LFIV01000145">
    <property type="protein sequence ID" value="KZL67541.1"/>
    <property type="molecule type" value="Genomic_DNA"/>
</dbReference>